<comment type="caution">
    <text evidence="5">The sequence shown here is derived from an EMBL/GenBank/DDBJ whole genome shotgun (WGS) entry which is preliminary data.</text>
</comment>
<dbReference type="Gene3D" id="3.30.160.60">
    <property type="entry name" value="Classic Zinc Finger"/>
    <property type="match status" value="1"/>
</dbReference>
<evidence type="ECO:0000313" key="5">
    <source>
        <dbReference type="EMBL" id="KAE8253837.1"/>
    </source>
</evidence>
<keyword evidence="3" id="KW-0862">Zinc</keyword>
<gene>
    <name evidence="5" type="ORF">A4X13_0g3638</name>
</gene>
<keyword evidence="1" id="KW-0479">Metal-binding</keyword>
<name>A0A177TV18_9BASI</name>
<feature type="compositionally biased region" description="Polar residues" evidence="4">
    <location>
        <begin position="25"/>
        <end position="35"/>
    </location>
</feature>
<dbReference type="PANTHER" id="PTHR13173">
    <property type="entry name" value="WW DOMAIN BINDING PROTEIN 4"/>
    <property type="match status" value="1"/>
</dbReference>
<feature type="compositionally biased region" description="Basic and acidic residues" evidence="4">
    <location>
        <begin position="263"/>
        <end position="276"/>
    </location>
</feature>
<evidence type="ECO:0000256" key="3">
    <source>
        <dbReference type="ARBA" id="ARBA00022833"/>
    </source>
</evidence>
<feature type="compositionally biased region" description="Low complexity" evidence="4">
    <location>
        <begin position="292"/>
        <end position="305"/>
    </location>
</feature>
<feature type="compositionally biased region" description="Basic and acidic residues" evidence="4">
    <location>
        <begin position="322"/>
        <end position="337"/>
    </location>
</feature>
<protein>
    <submittedName>
        <fullName evidence="5">Uncharacterized protein</fullName>
    </submittedName>
</protein>
<keyword evidence="2" id="KW-0863">Zinc-finger</keyword>
<evidence type="ECO:0000256" key="2">
    <source>
        <dbReference type="ARBA" id="ARBA00022771"/>
    </source>
</evidence>
<feature type="region of interest" description="Disordered" evidence="4">
    <location>
        <begin position="1"/>
        <end position="35"/>
    </location>
</feature>
<proteinExistence type="predicted"/>
<dbReference type="EMBL" id="LWDF02000212">
    <property type="protein sequence ID" value="KAE8253837.1"/>
    <property type="molecule type" value="Genomic_DNA"/>
</dbReference>
<dbReference type="InterPro" id="IPR036236">
    <property type="entry name" value="Znf_C2H2_sf"/>
</dbReference>
<dbReference type="InterPro" id="IPR040023">
    <property type="entry name" value="WBP4"/>
</dbReference>
<dbReference type="GO" id="GO:0000398">
    <property type="term" value="P:mRNA splicing, via spliceosome"/>
    <property type="evidence" value="ECO:0007669"/>
    <property type="project" value="InterPro"/>
</dbReference>
<dbReference type="GO" id="GO:0003723">
    <property type="term" value="F:RNA binding"/>
    <property type="evidence" value="ECO:0007669"/>
    <property type="project" value="TreeGrafter"/>
</dbReference>
<feature type="compositionally biased region" description="Basic and acidic residues" evidence="4">
    <location>
        <begin position="229"/>
        <end position="246"/>
    </location>
</feature>
<organism evidence="5 6">
    <name type="scientific">Tilletia indica</name>
    <dbReference type="NCBI Taxonomy" id="43049"/>
    <lineage>
        <taxon>Eukaryota</taxon>
        <taxon>Fungi</taxon>
        <taxon>Dikarya</taxon>
        <taxon>Basidiomycota</taxon>
        <taxon>Ustilaginomycotina</taxon>
        <taxon>Exobasidiomycetes</taxon>
        <taxon>Tilletiales</taxon>
        <taxon>Tilletiaceae</taxon>
        <taxon>Tilletia</taxon>
    </lineage>
</organism>
<accession>A0A177TV18</accession>
<dbReference type="GO" id="GO:0008270">
    <property type="term" value="F:zinc ion binding"/>
    <property type="evidence" value="ECO:0007669"/>
    <property type="project" value="UniProtKB-KW"/>
</dbReference>
<dbReference type="Pfam" id="PF06220">
    <property type="entry name" value="zf-U1"/>
    <property type="match status" value="1"/>
</dbReference>
<dbReference type="PANTHER" id="PTHR13173:SF10">
    <property type="entry name" value="WW DOMAIN-BINDING PROTEIN 4"/>
    <property type="match status" value="1"/>
</dbReference>
<keyword evidence="6" id="KW-1185">Reference proteome</keyword>
<dbReference type="InterPro" id="IPR003604">
    <property type="entry name" value="Matrin/U1-like-C_Znf_C2H2"/>
</dbReference>
<sequence>MAARKGGPLHRSTAPAAGLPPLETEATQGGTERSNSFLPQHLLSGLTASIVYEKVDNFIFKSGQIFKKSHSFEKAPSIYHHLQLEPQRIGRRRQGRAEQDTQQRQVHYLETFSTKTRTGLKAPADNLLTMVNRWTCKYCDLTINDDVPSRAAHEGGFRHKAAVERALRQTYKKAEKGRREAAVQAREIAKIERAALKADAQDAAGPSEAAEEEEGEGQAGAKRKRSHGKDKEDQNGRAEWKPKDKFAAYTTAANLGLGEDPEEVRAREEKELRQKEGFASGWSVVEDPNPPSISSSSSQSATAQAKSHKPIATFDAVDDQEDLRSFKTQEKTAPRLADDEDEPAGELVFKKRTKKRRM</sequence>
<evidence type="ECO:0000313" key="6">
    <source>
        <dbReference type="Proteomes" id="UP000077521"/>
    </source>
</evidence>
<dbReference type="Proteomes" id="UP000077521">
    <property type="component" value="Unassembled WGS sequence"/>
</dbReference>
<evidence type="ECO:0000256" key="4">
    <source>
        <dbReference type="SAM" id="MobiDB-lite"/>
    </source>
</evidence>
<dbReference type="GO" id="GO:0071011">
    <property type="term" value="C:precatalytic spliceosome"/>
    <property type="evidence" value="ECO:0007669"/>
    <property type="project" value="TreeGrafter"/>
</dbReference>
<dbReference type="AlphaFoldDB" id="A0A177TV18"/>
<dbReference type="InterPro" id="IPR013085">
    <property type="entry name" value="U1-CZ_Znf_C2H2"/>
</dbReference>
<dbReference type="SMART" id="SM00451">
    <property type="entry name" value="ZnF_U1"/>
    <property type="match status" value="1"/>
</dbReference>
<reference evidence="5" key="1">
    <citation type="submission" date="2016-04" db="EMBL/GenBank/DDBJ databases">
        <authorList>
            <person name="Nguyen H.D."/>
            <person name="Samba Siva P."/>
            <person name="Cullis J."/>
            <person name="Levesque C.A."/>
            <person name="Hambleton S."/>
        </authorList>
    </citation>
    <scope>NUCLEOTIDE SEQUENCE</scope>
    <source>
        <strain evidence="5">DAOMC 236416</strain>
    </source>
</reference>
<evidence type="ECO:0000256" key="1">
    <source>
        <dbReference type="ARBA" id="ARBA00022723"/>
    </source>
</evidence>
<dbReference type="SUPFAM" id="SSF57667">
    <property type="entry name" value="beta-beta-alpha zinc fingers"/>
    <property type="match status" value="1"/>
</dbReference>
<feature type="region of interest" description="Disordered" evidence="4">
    <location>
        <begin position="198"/>
        <end position="358"/>
    </location>
</feature>
<reference evidence="5" key="2">
    <citation type="journal article" date="2019" name="IMA Fungus">
        <title>Genome sequencing and comparison of five Tilletia species to identify candidate genes for the detection of regulated species infecting wheat.</title>
        <authorList>
            <person name="Nguyen H.D.T."/>
            <person name="Sultana T."/>
            <person name="Kesanakurti P."/>
            <person name="Hambleton S."/>
        </authorList>
    </citation>
    <scope>NUCLEOTIDE SEQUENCE</scope>
    <source>
        <strain evidence="5">DAOMC 236416</strain>
    </source>
</reference>